<comment type="caution">
    <text evidence="1">The sequence shown here is derived from an EMBL/GenBank/DDBJ whole genome shotgun (WGS) entry which is preliminary data.</text>
</comment>
<name>A0ABR3VUN2_9PEZI</name>
<dbReference type="Proteomes" id="UP001586593">
    <property type="component" value="Unassembled WGS sequence"/>
</dbReference>
<accession>A0ABR3VUN2</accession>
<organism evidence="1 2">
    <name type="scientific">Phialemonium thermophilum</name>
    <dbReference type="NCBI Taxonomy" id="223376"/>
    <lineage>
        <taxon>Eukaryota</taxon>
        <taxon>Fungi</taxon>
        <taxon>Dikarya</taxon>
        <taxon>Ascomycota</taxon>
        <taxon>Pezizomycotina</taxon>
        <taxon>Sordariomycetes</taxon>
        <taxon>Sordariomycetidae</taxon>
        <taxon>Cephalothecales</taxon>
        <taxon>Cephalothecaceae</taxon>
        <taxon>Phialemonium</taxon>
    </lineage>
</organism>
<gene>
    <name evidence="1" type="ORF">VTK73DRAFT_601</name>
</gene>
<dbReference type="EMBL" id="JAZHXJ010001118">
    <property type="protein sequence ID" value="KAL1845375.1"/>
    <property type="molecule type" value="Genomic_DNA"/>
</dbReference>
<proteinExistence type="predicted"/>
<evidence type="ECO:0000313" key="2">
    <source>
        <dbReference type="Proteomes" id="UP001586593"/>
    </source>
</evidence>
<keyword evidence="2" id="KW-1185">Reference proteome</keyword>
<reference evidence="1 2" key="1">
    <citation type="journal article" date="2024" name="Commun. Biol.">
        <title>Comparative genomic analysis of thermophilic fungi reveals convergent evolutionary adaptations and gene losses.</title>
        <authorList>
            <person name="Steindorff A.S."/>
            <person name="Aguilar-Pontes M.V."/>
            <person name="Robinson A.J."/>
            <person name="Andreopoulos B."/>
            <person name="LaButti K."/>
            <person name="Kuo A."/>
            <person name="Mondo S."/>
            <person name="Riley R."/>
            <person name="Otillar R."/>
            <person name="Haridas S."/>
            <person name="Lipzen A."/>
            <person name="Grimwood J."/>
            <person name="Schmutz J."/>
            <person name="Clum A."/>
            <person name="Reid I.D."/>
            <person name="Moisan M.C."/>
            <person name="Butler G."/>
            <person name="Nguyen T.T.M."/>
            <person name="Dewar K."/>
            <person name="Conant G."/>
            <person name="Drula E."/>
            <person name="Henrissat B."/>
            <person name="Hansel C."/>
            <person name="Singer S."/>
            <person name="Hutchinson M.I."/>
            <person name="de Vries R.P."/>
            <person name="Natvig D.O."/>
            <person name="Powell A.J."/>
            <person name="Tsang A."/>
            <person name="Grigoriev I.V."/>
        </authorList>
    </citation>
    <scope>NUCLEOTIDE SEQUENCE [LARGE SCALE GENOMIC DNA]</scope>
    <source>
        <strain evidence="1 2">ATCC 24622</strain>
    </source>
</reference>
<evidence type="ECO:0000313" key="1">
    <source>
        <dbReference type="EMBL" id="KAL1845375.1"/>
    </source>
</evidence>
<protein>
    <submittedName>
        <fullName evidence="1">Uncharacterized protein</fullName>
    </submittedName>
</protein>
<sequence>MMAGKGAWPDEGLRMVTEKEMDRPWSDTVMDRVLPEKEAVRLEGLPGREPSSYFCSRALSSAWRQAQSALVATFLPPAKVKGSGSVEVDPLMLPGTAGQLEGLPGLPGPVDVVVVVVVVVTAVGDEEGGGGGSVVVAAPGRHWAYQGFWVTQCAEGTQEVGPVQPWPPHWPQTVCWPRARVARATKSSSEVSWCIVAKASSCPRACRSNSLGRVEDEACSLFYSLARSHMQPWRVANEPTSPWPDDILAKKASSSVCSISQEILQCTFEHSTMPRPVMQQQPSLVVVSTR</sequence>